<reference evidence="2 3" key="1">
    <citation type="journal article" date="2015" name="Genome Biol. Evol.">
        <title>Comparative Genomics of a Bacterivorous Green Alga Reveals Evolutionary Causalities and Consequences of Phago-Mixotrophic Mode of Nutrition.</title>
        <authorList>
            <person name="Burns J.A."/>
            <person name="Paasch A."/>
            <person name="Narechania A."/>
            <person name="Kim E."/>
        </authorList>
    </citation>
    <scope>NUCLEOTIDE SEQUENCE [LARGE SCALE GENOMIC DNA]</scope>
    <source>
        <strain evidence="2 3">PLY_AMNH</strain>
    </source>
</reference>
<keyword evidence="3" id="KW-1185">Reference proteome</keyword>
<organism evidence="2 3">
    <name type="scientific">Cymbomonas tetramitiformis</name>
    <dbReference type="NCBI Taxonomy" id="36881"/>
    <lineage>
        <taxon>Eukaryota</taxon>
        <taxon>Viridiplantae</taxon>
        <taxon>Chlorophyta</taxon>
        <taxon>Pyramimonadophyceae</taxon>
        <taxon>Pyramimonadales</taxon>
        <taxon>Pyramimonadaceae</taxon>
        <taxon>Cymbomonas</taxon>
    </lineage>
</organism>
<proteinExistence type="predicted"/>
<dbReference type="Proteomes" id="UP001190700">
    <property type="component" value="Unassembled WGS sequence"/>
</dbReference>
<accession>A0AAE0KXD1</accession>
<dbReference type="EMBL" id="LGRX02014687">
    <property type="protein sequence ID" value="KAK3264256.1"/>
    <property type="molecule type" value="Genomic_DNA"/>
</dbReference>
<dbReference type="AlphaFoldDB" id="A0AAE0KXD1"/>
<gene>
    <name evidence="2" type="ORF">CYMTET_26996</name>
</gene>
<feature type="region of interest" description="Disordered" evidence="1">
    <location>
        <begin position="132"/>
        <end position="152"/>
    </location>
</feature>
<name>A0AAE0KXD1_9CHLO</name>
<evidence type="ECO:0000313" key="2">
    <source>
        <dbReference type="EMBL" id="KAK3264256.1"/>
    </source>
</evidence>
<evidence type="ECO:0000313" key="3">
    <source>
        <dbReference type="Proteomes" id="UP001190700"/>
    </source>
</evidence>
<protein>
    <submittedName>
        <fullName evidence="2">Uncharacterized protein</fullName>
    </submittedName>
</protein>
<sequence>MRAVVKCFDDLQEQEECINRAKVILNAHFYPEASLEVHRLDPLLARGKCILSEISSDVALDALYSSAVVFAPFENLVVAAQHMLGQDGEALRARADASVRLMQRRCKGYPHLLHDAVQEIPPSHGSKISAGLLQASPSNSAPTDMAKCSQKPDASAWDEWKNSMSKQDLGLAAFKVLNLWATSK</sequence>
<evidence type="ECO:0000256" key="1">
    <source>
        <dbReference type="SAM" id="MobiDB-lite"/>
    </source>
</evidence>
<comment type="caution">
    <text evidence="2">The sequence shown here is derived from an EMBL/GenBank/DDBJ whole genome shotgun (WGS) entry which is preliminary data.</text>
</comment>